<keyword evidence="1" id="KW-0812">Transmembrane</keyword>
<evidence type="ECO:0000313" key="3">
    <source>
        <dbReference type="EMBL" id="GGG09250.1"/>
    </source>
</evidence>
<evidence type="ECO:0000259" key="2">
    <source>
        <dbReference type="Pfam" id="PF01551"/>
    </source>
</evidence>
<sequence>MGKITRITHKVGMINTPLILIILLLWATVLSTTGLPSAYAWFALKLVLPFLGMAGLFISLILVIIALCKKRQIASHLFSVVLCSIMALHLLLTLNMIQMPYPARIDKTTPVLTAEWPLKQATVVGWGGDSTAVNLPHVIWPSERWAYDLVMEPYDSGSTSSEDYGIWDQEVLAPVSGTVIAAYDKEPDITPGSEDILSVEGNHVYLVVDETGTYLLLNHLRQNSVTVKVGDHVNPGDILGRVGNSGSTSEPHLHIHHQRQNPESTLHPTLAEGLPLYFKGTDADPMPQKGTVVYPQH</sequence>
<feature type="transmembrane region" description="Helical" evidence="1">
    <location>
        <begin position="38"/>
        <end position="65"/>
    </location>
</feature>
<keyword evidence="1" id="KW-0472">Membrane</keyword>
<feature type="transmembrane region" description="Helical" evidence="1">
    <location>
        <begin position="77"/>
        <end position="97"/>
    </location>
</feature>
<proteinExistence type="predicted"/>
<dbReference type="Pfam" id="PF01551">
    <property type="entry name" value="Peptidase_M23"/>
    <property type="match status" value="1"/>
</dbReference>
<organism evidence="3 4">
    <name type="scientific">Paenibacillus aceti</name>
    <dbReference type="NCBI Taxonomy" id="1820010"/>
    <lineage>
        <taxon>Bacteria</taxon>
        <taxon>Bacillati</taxon>
        <taxon>Bacillota</taxon>
        <taxon>Bacilli</taxon>
        <taxon>Bacillales</taxon>
        <taxon>Paenibacillaceae</taxon>
        <taxon>Paenibacillus</taxon>
    </lineage>
</organism>
<feature type="domain" description="M23ase beta-sheet core" evidence="2">
    <location>
        <begin position="169"/>
        <end position="260"/>
    </location>
</feature>
<dbReference type="PANTHER" id="PTHR21666:SF285">
    <property type="entry name" value="M23 FAMILY METALLOPEPTIDASE"/>
    <property type="match status" value="1"/>
</dbReference>
<dbReference type="SUPFAM" id="SSF51261">
    <property type="entry name" value="Duplicated hybrid motif"/>
    <property type="match status" value="1"/>
</dbReference>
<comment type="caution">
    <text evidence="3">The sequence shown here is derived from an EMBL/GenBank/DDBJ whole genome shotgun (WGS) entry which is preliminary data.</text>
</comment>
<dbReference type="EMBL" id="BMIW01000027">
    <property type="protein sequence ID" value="GGG09250.1"/>
    <property type="molecule type" value="Genomic_DNA"/>
</dbReference>
<dbReference type="Gene3D" id="2.70.70.10">
    <property type="entry name" value="Glucose Permease (Domain IIA)"/>
    <property type="match status" value="1"/>
</dbReference>
<feature type="transmembrane region" description="Helical" evidence="1">
    <location>
        <begin position="12"/>
        <end position="32"/>
    </location>
</feature>
<accession>A0ABQ1W0U9</accession>
<reference evidence="4" key="1">
    <citation type="journal article" date="2019" name="Int. J. Syst. Evol. Microbiol.">
        <title>The Global Catalogue of Microorganisms (GCM) 10K type strain sequencing project: providing services to taxonomists for standard genome sequencing and annotation.</title>
        <authorList>
            <consortium name="The Broad Institute Genomics Platform"/>
            <consortium name="The Broad Institute Genome Sequencing Center for Infectious Disease"/>
            <person name="Wu L."/>
            <person name="Ma J."/>
        </authorList>
    </citation>
    <scope>NUCLEOTIDE SEQUENCE [LARGE SCALE GENOMIC DNA]</scope>
    <source>
        <strain evidence="4">CGMCC 1.15420</strain>
    </source>
</reference>
<dbReference type="InterPro" id="IPR050570">
    <property type="entry name" value="Cell_wall_metabolism_enzyme"/>
</dbReference>
<dbReference type="Proteomes" id="UP000608420">
    <property type="component" value="Unassembled WGS sequence"/>
</dbReference>
<dbReference type="RefSeq" id="WP_229717123.1">
    <property type="nucleotide sequence ID" value="NZ_BMIW01000027.1"/>
</dbReference>
<gene>
    <name evidence="3" type="ORF">GCM10010913_33820</name>
</gene>
<dbReference type="InterPro" id="IPR011055">
    <property type="entry name" value="Dup_hybrid_motif"/>
</dbReference>
<keyword evidence="4" id="KW-1185">Reference proteome</keyword>
<dbReference type="PANTHER" id="PTHR21666">
    <property type="entry name" value="PEPTIDASE-RELATED"/>
    <property type="match status" value="1"/>
</dbReference>
<dbReference type="CDD" id="cd12797">
    <property type="entry name" value="M23_peptidase"/>
    <property type="match status" value="1"/>
</dbReference>
<name>A0ABQ1W0U9_9BACL</name>
<keyword evidence="1" id="KW-1133">Transmembrane helix</keyword>
<protein>
    <submittedName>
        <fullName evidence="3">Peptidase M24</fullName>
    </submittedName>
</protein>
<evidence type="ECO:0000313" key="4">
    <source>
        <dbReference type="Proteomes" id="UP000608420"/>
    </source>
</evidence>
<dbReference type="InterPro" id="IPR016047">
    <property type="entry name" value="M23ase_b-sheet_dom"/>
</dbReference>
<evidence type="ECO:0000256" key="1">
    <source>
        <dbReference type="SAM" id="Phobius"/>
    </source>
</evidence>